<dbReference type="Gene3D" id="1.10.101.10">
    <property type="entry name" value="PGBD-like superfamily/PGBD"/>
    <property type="match status" value="1"/>
</dbReference>
<protein>
    <submittedName>
        <fullName evidence="3">Peptidoglycan-binding protein</fullName>
    </submittedName>
</protein>
<keyword evidence="2" id="KW-0472">Membrane</keyword>
<keyword evidence="2" id="KW-1133">Transmembrane helix</keyword>
<dbReference type="AlphaFoldDB" id="A0AAU2JSC9"/>
<feature type="region of interest" description="Disordered" evidence="1">
    <location>
        <begin position="1"/>
        <end position="38"/>
    </location>
</feature>
<feature type="compositionally biased region" description="Gly residues" evidence="1">
    <location>
        <begin position="426"/>
        <end position="439"/>
    </location>
</feature>
<dbReference type="EMBL" id="CP108264">
    <property type="protein sequence ID" value="WTU75403.1"/>
    <property type="molecule type" value="Genomic_DNA"/>
</dbReference>
<evidence type="ECO:0000256" key="1">
    <source>
        <dbReference type="SAM" id="MobiDB-lite"/>
    </source>
</evidence>
<feature type="region of interest" description="Disordered" evidence="1">
    <location>
        <begin position="411"/>
        <end position="439"/>
    </location>
</feature>
<proteinExistence type="predicted"/>
<feature type="compositionally biased region" description="Gly residues" evidence="1">
    <location>
        <begin position="264"/>
        <end position="278"/>
    </location>
</feature>
<feature type="compositionally biased region" description="Basic and acidic residues" evidence="1">
    <location>
        <begin position="12"/>
        <end position="35"/>
    </location>
</feature>
<gene>
    <name evidence="3" type="ORF">OG327_19910</name>
</gene>
<feature type="transmembrane region" description="Helical" evidence="2">
    <location>
        <begin position="46"/>
        <end position="68"/>
    </location>
</feature>
<organism evidence="3">
    <name type="scientific">Streptomyces sp. NBC_00049</name>
    <dbReference type="NCBI Taxonomy" id="2903617"/>
    <lineage>
        <taxon>Bacteria</taxon>
        <taxon>Bacillati</taxon>
        <taxon>Actinomycetota</taxon>
        <taxon>Actinomycetes</taxon>
        <taxon>Kitasatosporales</taxon>
        <taxon>Streptomycetaceae</taxon>
        <taxon>Streptomyces</taxon>
    </lineage>
</organism>
<feature type="region of interest" description="Disordered" evidence="1">
    <location>
        <begin position="543"/>
        <end position="562"/>
    </location>
</feature>
<dbReference type="Gene3D" id="2.40.420.20">
    <property type="match status" value="1"/>
</dbReference>
<dbReference type="InterPro" id="IPR036365">
    <property type="entry name" value="PGBD-like_sf"/>
</dbReference>
<feature type="compositionally biased region" description="Low complexity" evidence="1">
    <location>
        <begin position="294"/>
        <end position="303"/>
    </location>
</feature>
<feature type="compositionally biased region" description="Low complexity" evidence="1">
    <location>
        <begin position="254"/>
        <end position="263"/>
    </location>
</feature>
<evidence type="ECO:0000313" key="3">
    <source>
        <dbReference type="EMBL" id="WTU75403.1"/>
    </source>
</evidence>
<sequence length="562" mass="55090">MSEVQDVVVDMTRGERDDAGRDGSGRDDADEKAVRDSGGLGRGRRVVIGVVAGAALMAVGGLLATALVKSPAQVAAETGPPAQGVLTAEVEQRVLAQKVVMRGTVVADQSVEVAPQPRAADGAGAPVVTKLPLKAGDPVAAGQLLAEVSGRPVFTLKGTLPVYRDLRPGATGDDVAQLQQALRDLGHGTGSDAKGVFGAGTKAALAARYKAVGYDPLPAVPDGAEVLKAAREAVRSAEWALEDAEAARGGTGTAAGAATQPGATAGGTEGGKPDGGATPGATSSPGTASGGKSAGADGRSGDSARAVTRARLALADARAKLAAAEAADGPMLPAAETVFLGAFPARVSSVGGRIGGPVSGAVLTLSAGELVVEAYLKDDKKQLLRAGMSVVVSSEVAGTDVRGKVALVATERSTGRPAGQQPDQNGQGGSQDGAQGKGGGGADLGYRMVVRADQPLPAGFAGQDVRLTIESAATDGEALVVPVTAVSSGPDGRTVVTAVAADGTQRRIEVRAGTSGDGYVAVAPVQAGALAAGARVVIGAAPKAAAPRGAASKPAAPKGTAK</sequence>
<keyword evidence="2" id="KW-0812">Transmembrane</keyword>
<evidence type="ECO:0000256" key="2">
    <source>
        <dbReference type="SAM" id="Phobius"/>
    </source>
</evidence>
<feature type="region of interest" description="Disordered" evidence="1">
    <location>
        <begin position="245"/>
        <end position="303"/>
    </location>
</feature>
<accession>A0AAU2JSC9</accession>
<reference evidence="3" key="1">
    <citation type="submission" date="2022-10" db="EMBL/GenBank/DDBJ databases">
        <title>The complete genomes of actinobacterial strains from the NBC collection.</title>
        <authorList>
            <person name="Joergensen T.S."/>
            <person name="Alvarez Arevalo M."/>
            <person name="Sterndorff E.B."/>
            <person name="Faurdal D."/>
            <person name="Vuksanovic O."/>
            <person name="Mourched A.-S."/>
            <person name="Charusanti P."/>
            <person name="Shaw S."/>
            <person name="Blin K."/>
            <person name="Weber T."/>
        </authorList>
    </citation>
    <scope>NUCLEOTIDE SEQUENCE</scope>
    <source>
        <strain evidence="3">NBC_00049</strain>
    </source>
</reference>
<name>A0AAU2JSC9_9ACTN</name>
<dbReference type="PANTHER" id="PTHR30469">
    <property type="entry name" value="MULTIDRUG RESISTANCE PROTEIN MDTA"/>
    <property type="match status" value="1"/>
</dbReference>
<dbReference type="GO" id="GO:1990281">
    <property type="term" value="C:efflux pump complex"/>
    <property type="evidence" value="ECO:0007669"/>
    <property type="project" value="TreeGrafter"/>
</dbReference>
<dbReference type="SUPFAM" id="SSF47090">
    <property type="entry name" value="PGBD-like"/>
    <property type="match status" value="1"/>
</dbReference>
<dbReference type="GO" id="GO:0015562">
    <property type="term" value="F:efflux transmembrane transporter activity"/>
    <property type="evidence" value="ECO:0007669"/>
    <property type="project" value="TreeGrafter"/>
</dbReference>
<dbReference type="InterPro" id="IPR036366">
    <property type="entry name" value="PGBDSf"/>
</dbReference>